<accession>A0AAD4XQU9</accession>
<dbReference type="GO" id="GO:0005634">
    <property type="term" value="C:nucleus"/>
    <property type="evidence" value="ECO:0007669"/>
    <property type="project" value="TreeGrafter"/>
</dbReference>
<organism evidence="5 6">
    <name type="scientific">Papaver atlanticum</name>
    <dbReference type="NCBI Taxonomy" id="357466"/>
    <lineage>
        <taxon>Eukaryota</taxon>
        <taxon>Viridiplantae</taxon>
        <taxon>Streptophyta</taxon>
        <taxon>Embryophyta</taxon>
        <taxon>Tracheophyta</taxon>
        <taxon>Spermatophyta</taxon>
        <taxon>Magnoliopsida</taxon>
        <taxon>Ranunculales</taxon>
        <taxon>Papaveraceae</taxon>
        <taxon>Papaveroideae</taxon>
        <taxon>Papaver</taxon>
    </lineage>
</organism>
<dbReference type="PANTHER" id="PTHR13931:SF2">
    <property type="entry name" value="UBIQUITIN CONJUGATION FACTOR E4 B"/>
    <property type="match status" value="1"/>
</dbReference>
<dbReference type="Pfam" id="PF04564">
    <property type="entry name" value="U-box"/>
    <property type="match status" value="2"/>
</dbReference>
<dbReference type="GO" id="GO:0000151">
    <property type="term" value="C:ubiquitin ligase complex"/>
    <property type="evidence" value="ECO:0007669"/>
    <property type="project" value="InterPro"/>
</dbReference>
<dbReference type="Gene3D" id="3.30.40.10">
    <property type="entry name" value="Zinc/RING finger domain, C3HC4 (zinc finger)"/>
    <property type="match status" value="2"/>
</dbReference>
<gene>
    <name evidence="5" type="ORF">MKW98_011896</name>
</gene>
<dbReference type="EMBL" id="JAJJMB010005473">
    <property type="protein sequence ID" value="KAI3938744.1"/>
    <property type="molecule type" value="Genomic_DNA"/>
</dbReference>
<dbReference type="GO" id="GO:0005737">
    <property type="term" value="C:cytoplasm"/>
    <property type="evidence" value="ECO:0007669"/>
    <property type="project" value="TreeGrafter"/>
</dbReference>
<dbReference type="GO" id="GO:0034450">
    <property type="term" value="F:ubiquitin-ubiquitin ligase activity"/>
    <property type="evidence" value="ECO:0007669"/>
    <property type="project" value="InterPro"/>
</dbReference>
<dbReference type="PROSITE" id="PS51698">
    <property type="entry name" value="U_BOX"/>
    <property type="match status" value="1"/>
</dbReference>
<keyword evidence="2" id="KW-0808">Transferase</keyword>
<dbReference type="AlphaFoldDB" id="A0AAD4XQU9"/>
<dbReference type="InterPro" id="IPR003613">
    <property type="entry name" value="Ubox_domain"/>
</dbReference>
<proteinExistence type="predicted"/>
<evidence type="ECO:0000313" key="6">
    <source>
        <dbReference type="Proteomes" id="UP001202328"/>
    </source>
</evidence>
<dbReference type="PANTHER" id="PTHR13931">
    <property type="entry name" value="UBIQUITINATION FACTOR E4"/>
    <property type="match status" value="1"/>
</dbReference>
<reference evidence="5" key="1">
    <citation type="submission" date="2022-04" db="EMBL/GenBank/DDBJ databases">
        <title>A functionally conserved STORR gene fusion in Papaver species that diverged 16.8 million years ago.</title>
        <authorList>
            <person name="Catania T."/>
        </authorList>
    </citation>
    <scope>NUCLEOTIDE SEQUENCE</scope>
    <source>
        <strain evidence="5">S-188037</strain>
    </source>
</reference>
<sequence length="220" mass="25504">MKDPVYLPTSKNTVDRCDIEMHLLHYDEDPFNHEFLTRDMLVPDVELKAEIEDFIKSRKDNSQELESEQSMQSTTKETVPTEEATCQSSPPGAQNDSDPIKKIVLSIYPHQEYLHDPIVLPSNFTVDRAVIRNHISKFHVDPFSGNYLTEEMLLSDDNLKARIKEFITSSEWQSMQNESEPEPDTTTRFYPTRPVWDIDLSVVVIPMEFLDSLEHTLMNN</sequence>
<dbReference type="InterPro" id="IPR045132">
    <property type="entry name" value="UBE4"/>
</dbReference>
<evidence type="ECO:0000259" key="4">
    <source>
        <dbReference type="PROSITE" id="PS51698"/>
    </source>
</evidence>
<evidence type="ECO:0000256" key="3">
    <source>
        <dbReference type="SAM" id="MobiDB-lite"/>
    </source>
</evidence>
<feature type="compositionally biased region" description="Polar residues" evidence="3">
    <location>
        <begin position="74"/>
        <end position="97"/>
    </location>
</feature>
<protein>
    <recommendedName>
        <fullName evidence="4">U-box domain-containing protein</fullName>
    </recommendedName>
</protein>
<dbReference type="GO" id="GO:0036503">
    <property type="term" value="P:ERAD pathway"/>
    <property type="evidence" value="ECO:0007669"/>
    <property type="project" value="InterPro"/>
</dbReference>
<dbReference type="Proteomes" id="UP001202328">
    <property type="component" value="Unassembled WGS sequence"/>
</dbReference>
<comment type="caution">
    <text evidence="5">The sequence shown here is derived from an EMBL/GenBank/DDBJ whole genome shotgun (WGS) entry which is preliminary data.</text>
</comment>
<evidence type="ECO:0000313" key="5">
    <source>
        <dbReference type="EMBL" id="KAI3938744.1"/>
    </source>
</evidence>
<keyword evidence="6" id="KW-1185">Reference proteome</keyword>
<feature type="domain" description="U-box" evidence="4">
    <location>
        <begin position="1"/>
        <end position="61"/>
    </location>
</feature>
<dbReference type="GO" id="GO:0000209">
    <property type="term" value="P:protein polyubiquitination"/>
    <property type="evidence" value="ECO:0007669"/>
    <property type="project" value="TreeGrafter"/>
</dbReference>
<name>A0AAD4XQU9_9MAGN</name>
<feature type="region of interest" description="Disordered" evidence="3">
    <location>
        <begin position="58"/>
        <end position="98"/>
    </location>
</feature>
<evidence type="ECO:0000256" key="2">
    <source>
        <dbReference type="ARBA" id="ARBA00022679"/>
    </source>
</evidence>
<dbReference type="SUPFAM" id="SSF57850">
    <property type="entry name" value="RING/U-box"/>
    <property type="match status" value="2"/>
</dbReference>
<dbReference type="InterPro" id="IPR013083">
    <property type="entry name" value="Znf_RING/FYVE/PHD"/>
</dbReference>
<evidence type="ECO:0000256" key="1">
    <source>
        <dbReference type="ARBA" id="ARBA00004906"/>
    </source>
</evidence>
<comment type="pathway">
    <text evidence="1">Protein modification; protein ubiquitination.</text>
</comment>
<dbReference type="SMART" id="SM00504">
    <property type="entry name" value="Ubox"/>
    <property type="match status" value="2"/>
</dbReference>